<dbReference type="Proteomes" id="UP000269019">
    <property type="component" value="Chromosome"/>
</dbReference>
<gene>
    <name evidence="2" type="ORF">CCHOA_03450</name>
</gene>
<proteinExistence type="predicted"/>
<protein>
    <submittedName>
        <fullName evidence="2">Uncharacterized protein</fullName>
    </submittedName>
</protein>
<dbReference type="AlphaFoldDB" id="A0A3G6J4T2"/>
<feature type="region of interest" description="Disordered" evidence="1">
    <location>
        <begin position="14"/>
        <end position="48"/>
    </location>
</feature>
<evidence type="ECO:0000313" key="3">
    <source>
        <dbReference type="Proteomes" id="UP000269019"/>
    </source>
</evidence>
<name>A0A3G6J4T2_9CORY</name>
<organism evidence="2 3">
    <name type="scientific">Corynebacterium choanae</name>
    <dbReference type="NCBI Taxonomy" id="1862358"/>
    <lineage>
        <taxon>Bacteria</taxon>
        <taxon>Bacillati</taxon>
        <taxon>Actinomycetota</taxon>
        <taxon>Actinomycetes</taxon>
        <taxon>Mycobacteriales</taxon>
        <taxon>Corynebacteriaceae</taxon>
        <taxon>Corynebacterium</taxon>
    </lineage>
</organism>
<dbReference type="EMBL" id="CP033896">
    <property type="protein sequence ID" value="AZA13101.1"/>
    <property type="molecule type" value="Genomic_DNA"/>
</dbReference>
<evidence type="ECO:0000256" key="1">
    <source>
        <dbReference type="SAM" id="MobiDB-lite"/>
    </source>
</evidence>
<reference evidence="2 3" key="1">
    <citation type="submission" date="2018-11" db="EMBL/GenBank/DDBJ databases">
        <authorList>
            <person name="Kleinhagauer T."/>
            <person name="Glaeser S.P."/>
            <person name="Spergser J."/>
            <person name="Ruckert C."/>
            <person name="Kaempfer P."/>
            <person name="Busse H.-J."/>
        </authorList>
    </citation>
    <scope>NUCLEOTIDE SEQUENCE [LARGE SCALE GENOMIC DNA]</scope>
    <source>
        <strain evidence="2 3">200CH</strain>
    </source>
</reference>
<evidence type="ECO:0000313" key="2">
    <source>
        <dbReference type="EMBL" id="AZA13101.1"/>
    </source>
</evidence>
<sequence length="69" mass="7908">MPRVVSNAYRCRSTAGASDTHLPPLRGLDGNNTGNGYRHRHQNQPDHRQEYNVTRRWTVTAKISGQHIR</sequence>
<keyword evidence="3" id="KW-1185">Reference proteome</keyword>
<accession>A0A3G6J4T2</accession>
<dbReference type="KEGG" id="ccho:CCHOA_03450"/>